<organism evidence="14 15">
    <name type="scientific">Photobacterium swingsii</name>
    <dbReference type="NCBI Taxonomy" id="680026"/>
    <lineage>
        <taxon>Bacteria</taxon>
        <taxon>Pseudomonadati</taxon>
        <taxon>Pseudomonadota</taxon>
        <taxon>Gammaproteobacteria</taxon>
        <taxon>Vibrionales</taxon>
        <taxon>Vibrionaceae</taxon>
        <taxon>Photobacterium</taxon>
    </lineage>
</organism>
<keyword evidence="8 13" id="KW-0375">Hydrogen ion transport</keyword>
<dbReference type="HAMAP" id="MF_00815">
    <property type="entry name" value="ATP_synth_gamma_bact"/>
    <property type="match status" value="1"/>
</dbReference>
<dbReference type="PANTHER" id="PTHR11693">
    <property type="entry name" value="ATP SYNTHASE GAMMA CHAIN"/>
    <property type="match status" value="1"/>
</dbReference>
<dbReference type="CDD" id="cd12151">
    <property type="entry name" value="F1-ATPase_gamma"/>
    <property type="match status" value="1"/>
</dbReference>
<dbReference type="Proteomes" id="UP000240481">
    <property type="component" value="Unassembled WGS sequence"/>
</dbReference>
<protein>
    <recommendedName>
        <fullName evidence="13">ATP synthase gamma chain</fullName>
    </recommendedName>
    <alternativeName>
        <fullName evidence="13">ATP synthase F1 sector gamma subunit</fullName>
    </alternativeName>
    <alternativeName>
        <fullName evidence="13">F-ATPase gamma subunit</fullName>
    </alternativeName>
</protein>
<dbReference type="Gene3D" id="1.10.287.80">
    <property type="entry name" value="ATP synthase, gamma subunit, helix hairpin domain"/>
    <property type="match status" value="2"/>
</dbReference>
<evidence type="ECO:0000256" key="1">
    <source>
        <dbReference type="ARBA" id="ARBA00003456"/>
    </source>
</evidence>
<keyword evidence="6 13" id="KW-1003">Cell membrane</keyword>
<comment type="function">
    <text evidence="1 13">Produces ATP from ADP in the presence of a proton gradient across the membrane. The gamma chain is believed to be important in regulating ATPase activity and the flow of protons through the CF(0) complex.</text>
</comment>
<evidence type="ECO:0000256" key="12">
    <source>
        <dbReference type="ARBA" id="ARBA00023310"/>
    </source>
</evidence>
<dbReference type="RefSeq" id="WP_048897165.1">
    <property type="nucleotide sequence ID" value="NZ_AP024852.1"/>
</dbReference>
<keyword evidence="9 13" id="KW-0406">Ion transport</keyword>
<dbReference type="PRINTS" id="PR00126">
    <property type="entry name" value="ATPASEGAMMA"/>
</dbReference>
<evidence type="ECO:0000256" key="8">
    <source>
        <dbReference type="ARBA" id="ARBA00022781"/>
    </source>
</evidence>
<dbReference type="FunFam" id="1.10.287.80:FF:000005">
    <property type="entry name" value="ATP synthase gamma chain"/>
    <property type="match status" value="1"/>
</dbReference>
<dbReference type="STRING" id="680026.AB733_01445"/>
<dbReference type="NCBIfam" id="NF004144">
    <property type="entry name" value="PRK05621.1-1"/>
    <property type="match status" value="1"/>
</dbReference>
<evidence type="ECO:0000256" key="4">
    <source>
        <dbReference type="ARBA" id="ARBA00011648"/>
    </source>
</evidence>
<dbReference type="GO" id="GO:0005886">
    <property type="term" value="C:plasma membrane"/>
    <property type="evidence" value="ECO:0007669"/>
    <property type="project" value="UniProtKB-SubCell"/>
</dbReference>
<comment type="caution">
    <text evidence="14">The sequence shown here is derived from an EMBL/GenBank/DDBJ whole genome shotgun (WGS) entry which is preliminary data.</text>
</comment>
<dbReference type="GO" id="GO:0045259">
    <property type="term" value="C:proton-transporting ATP synthase complex"/>
    <property type="evidence" value="ECO:0007669"/>
    <property type="project" value="UniProtKB-KW"/>
</dbReference>
<keyword evidence="7" id="KW-0997">Cell inner membrane</keyword>
<dbReference type="NCBIfam" id="TIGR01146">
    <property type="entry name" value="ATPsyn_F1gamma"/>
    <property type="match status" value="1"/>
</dbReference>
<evidence type="ECO:0000256" key="13">
    <source>
        <dbReference type="HAMAP-Rule" id="MF_00815"/>
    </source>
</evidence>
<dbReference type="AlphaFoldDB" id="A0A0J8VFL5"/>
<dbReference type="InterPro" id="IPR035968">
    <property type="entry name" value="ATP_synth_F1_ATPase_gsu"/>
</dbReference>
<dbReference type="OrthoDB" id="9812769at2"/>
<dbReference type="EMBL" id="PYLZ01000001">
    <property type="protein sequence ID" value="PSW27027.1"/>
    <property type="molecule type" value="Genomic_DNA"/>
</dbReference>
<evidence type="ECO:0000256" key="9">
    <source>
        <dbReference type="ARBA" id="ARBA00023065"/>
    </source>
</evidence>
<sequence>MANAKEIRTKISSVQNTQKITSAMEMVAASKMRKVQDNMVLTRPYADNMRKVISHVVSGSLEYKHPYLEEREVKRVAYIIISSDRGLCGGLNNNLFKKVLGEMQQWREKGVEVDTSLIGSKAISFFHRIGNVVAQTSGLGDKPKLEDVLGPVKAMLEHYDEGRIDRLHLVYNEFVNTMVQKPQVVQLLPRPELAQVDDANSKKTSGRWDYIYEQDPKALLDELMLRYIESQVYQGTVESCACEQAARMVAMKAATDNAGNLINDLQLVYNKARQAAITQELSEIVAGAQAV</sequence>
<accession>A0A0J8VFL5</accession>
<gene>
    <name evidence="13" type="primary">atpG</name>
    <name evidence="14" type="ORF">C9I94_03345</name>
</gene>
<evidence type="ECO:0000256" key="11">
    <source>
        <dbReference type="ARBA" id="ARBA00023196"/>
    </source>
</evidence>
<name>A0A0J8VFL5_9GAMM</name>
<evidence type="ECO:0000256" key="5">
    <source>
        <dbReference type="ARBA" id="ARBA00022448"/>
    </source>
</evidence>
<comment type="similarity">
    <text evidence="3 13">Belongs to the ATPase gamma chain family.</text>
</comment>
<keyword evidence="5 13" id="KW-0813">Transport</keyword>
<evidence type="ECO:0000256" key="10">
    <source>
        <dbReference type="ARBA" id="ARBA00023136"/>
    </source>
</evidence>
<reference evidence="14 15" key="1">
    <citation type="submission" date="2018-01" db="EMBL/GenBank/DDBJ databases">
        <title>Whole genome sequencing of Histamine producing bacteria.</title>
        <authorList>
            <person name="Butler K."/>
        </authorList>
    </citation>
    <scope>NUCLEOTIDE SEQUENCE [LARGE SCALE GENOMIC DNA]</scope>
    <source>
        <strain evidence="14 15">DSM 24669</strain>
    </source>
</reference>
<dbReference type="GO" id="GO:0046933">
    <property type="term" value="F:proton-transporting ATP synthase activity, rotational mechanism"/>
    <property type="evidence" value="ECO:0007669"/>
    <property type="project" value="UniProtKB-UniRule"/>
</dbReference>
<comment type="subunit">
    <text evidence="4 13">F-type ATPases have 2 components, CF(1) - the catalytic core - and CF(0) - the membrane proton channel. CF(1) has five subunits: alpha(3), beta(3), gamma(1), delta(1), epsilon(1). CF(0) has three main subunits: a, b and c.</text>
</comment>
<dbReference type="Pfam" id="PF00231">
    <property type="entry name" value="ATP-synt"/>
    <property type="match status" value="1"/>
</dbReference>
<dbReference type="GO" id="GO:0005524">
    <property type="term" value="F:ATP binding"/>
    <property type="evidence" value="ECO:0007669"/>
    <property type="project" value="UniProtKB-UniRule"/>
</dbReference>
<dbReference type="GO" id="GO:0042777">
    <property type="term" value="P:proton motive force-driven plasma membrane ATP synthesis"/>
    <property type="evidence" value="ECO:0007669"/>
    <property type="project" value="UniProtKB-UniRule"/>
</dbReference>
<dbReference type="InterPro" id="IPR000131">
    <property type="entry name" value="ATP_synth_F1_gsu"/>
</dbReference>
<dbReference type="Gene3D" id="3.40.1380.10">
    <property type="match status" value="1"/>
</dbReference>
<keyword evidence="10 13" id="KW-0472">Membrane</keyword>
<dbReference type="PROSITE" id="PS00153">
    <property type="entry name" value="ATPASE_GAMMA"/>
    <property type="match status" value="1"/>
</dbReference>
<evidence type="ECO:0000256" key="3">
    <source>
        <dbReference type="ARBA" id="ARBA00007681"/>
    </source>
</evidence>
<evidence type="ECO:0000313" key="15">
    <source>
        <dbReference type="Proteomes" id="UP000240481"/>
    </source>
</evidence>
<dbReference type="InterPro" id="IPR023632">
    <property type="entry name" value="ATP_synth_F1_gsu_CS"/>
</dbReference>
<evidence type="ECO:0000313" key="14">
    <source>
        <dbReference type="EMBL" id="PSW27027.1"/>
    </source>
</evidence>
<comment type="subcellular location">
    <subcellularLocation>
        <location evidence="13">Cell membrane</location>
        <topology evidence="13">Peripheral membrane protein</topology>
    </subcellularLocation>
    <subcellularLocation>
        <location evidence="2">Membrane</location>
        <topology evidence="2">Peripheral membrane protein</topology>
    </subcellularLocation>
</comment>
<evidence type="ECO:0000256" key="7">
    <source>
        <dbReference type="ARBA" id="ARBA00022519"/>
    </source>
</evidence>
<evidence type="ECO:0000256" key="2">
    <source>
        <dbReference type="ARBA" id="ARBA00004170"/>
    </source>
</evidence>
<evidence type="ECO:0000256" key="6">
    <source>
        <dbReference type="ARBA" id="ARBA00022475"/>
    </source>
</evidence>
<dbReference type="PANTHER" id="PTHR11693:SF22">
    <property type="entry name" value="ATP SYNTHASE SUBUNIT GAMMA, MITOCHONDRIAL"/>
    <property type="match status" value="1"/>
</dbReference>
<keyword evidence="12 13" id="KW-0066">ATP synthesis</keyword>
<keyword evidence="15" id="KW-1185">Reference proteome</keyword>
<keyword evidence="14" id="KW-0378">Hydrolase</keyword>
<keyword evidence="11 13" id="KW-0139">CF(1)</keyword>
<dbReference type="FunFam" id="3.40.1380.10:FF:000006">
    <property type="entry name" value="ATP synthase gamma chain"/>
    <property type="match status" value="1"/>
</dbReference>
<dbReference type="GO" id="GO:0016787">
    <property type="term" value="F:hydrolase activity"/>
    <property type="evidence" value="ECO:0007669"/>
    <property type="project" value="UniProtKB-KW"/>
</dbReference>
<dbReference type="SUPFAM" id="SSF52943">
    <property type="entry name" value="ATP synthase (F1-ATPase), gamma subunit"/>
    <property type="match status" value="1"/>
</dbReference>
<proteinExistence type="inferred from homology"/>